<dbReference type="GO" id="GO:0005739">
    <property type="term" value="C:mitochondrion"/>
    <property type="evidence" value="ECO:0007669"/>
    <property type="project" value="TreeGrafter"/>
</dbReference>
<evidence type="ECO:0000256" key="3">
    <source>
        <dbReference type="ARBA" id="ARBA00008242"/>
    </source>
</evidence>
<dbReference type="PROSITE" id="PS51733">
    <property type="entry name" value="BPL_LPL_CATALYTIC"/>
    <property type="match status" value="1"/>
</dbReference>
<evidence type="ECO:0000256" key="5">
    <source>
        <dbReference type="SAM" id="MobiDB-lite"/>
    </source>
</evidence>
<dbReference type="PANTHER" id="PTHR12561">
    <property type="entry name" value="LIPOATE-PROTEIN LIGASE"/>
    <property type="match status" value="1"/>
</dbReference>
<comment type="caution">
    <text evidence="7">The sequence shown here is derived from an EMBL/GenBank/DDBJ whole genome shotgun (WGS) entry which is preliminary data.</text>
</comment>
<reference evidence="7" key="1">
    <citation type="submission" date="2020-05" db="EMBL/GenBank/DDBJ databases">
        <title>Mycena genomes resolve the evolution of fungal bioluminescence.</title>
        <authorList>
            <person name="Tsai I.J."/>
        </authorList>
    </citation>
    <scope>NUCLEOTIDE SEQUENCE</scope>
    <source>
        <strain evidence="7">160909Yilan</strain>
    </source>
</reference>
<evidence type="ECO:0000259" key="6">
    <source>
        <dbReference type="PROSITE" id="PS51733"/>
    </source>
</evidence>
<dbReference type="EMBL" id="JACAZH010000041">
    <property type="protein sequence ID" value="KAF7335342.1"/>
    <property type="molecule type" value="Genomic_DNA"/>
</dbReference>
<dbReference type="InterPro" id="IPR004562">
    <property type="entry name" value="LipoylTrfase_LipoateP_Ligase"/>
</dbReference>
<evidence type="ECO:0000256" key="4">
    <source>
        <dbReference type="ARBA" id="ARBA00015925"/>
    </source>
</evidence>
<dbReference type="CDD" id="cd16443">
    <property type="entry name" value="LplA"/>
    <property type="match status" value="1"/>
</dbReference>
<evidence type="ECO:0000256" key="1">
    <source>
        <dbReference type="ARBA" id="ARBA00003253"/>
    </source>
</evidence>
<evidence type="ECO:0000313" key="7">
    <source>
        <dbReference type="EMBL" id="KAF7335342.1"/>
    </source>
</evidence>
<comment type="function">
    <text evidence="1">Catalyzes both the ATP-dependent activation of exogenously supplied lipoate to lipoyl-AMP and the transfer of the activated lipoyl onto the lipoyl domains of lipoate-dependent enzymes.</text>
</comment>
<dbReference type="SUPFAM" id="SSF55681">
    <property type="entry name" value="Class II aaRS and biotin synthetases"/>
    <property type="match status" value="1"/>
</dbReference>
<gene>
    <name evidence="7" type="ORF">MSAN_02345000</name>
</gene>
<dbReference type="UniPathway" id="UPA00537">
    <property type="reaction ID" value="UER00595"/>
</dbReference>
<keyword evidence="7" id="KW-0436">Ligase</keyword>
<dbReference type="PANTHER" id="PTHR12561:SF3">
    <property type="entry name" value="LIPOYLTRANSFERASE 1, MITOCHONDRIAL"/>
    <property type="match status" value="1"/>
</dbReference>
<dbReference type="GO" id="GO:0017118">
    <property type="term" value="F:lipoyltransferase activity"/>
    <property type="evidence" value="ECO:0007669"/>
    <property type="project" value="TreeGrafter"/>
</dbReference>
<dbReference type="Pfam" id="PF21948">
    <property type="entry name" value="LplA-B_cat"/>
    <property type="match status" value="1"/>
</dbReference>
<evidence type="ECO:0000313" key="8">
    <source>
        <dbReference type="Proteomes" id="UP000623467"/>
    </source>
</evidence>
<keyword evidence="8" id="KW-1185">Reference proteome</keyword>
<dbReference type="GO" id="GO:0016874">
    <property type="term" value="F:ligase activity"/>
    <property type="evidence" value="ECO:0007669"/>
    <property type="project" value="UniProtKB-KW"/>
</dbReference>
<keyword evidence="7" id="KW-0808">Transferase</keyword>
<name>A0A8H6X6E5_9AGAR</name>
<dbReference type="Proteomes" id="UP000623467">
    <property type="component" value="Unassembled WGS sequence"/>
</dbReference>
<dbReference type="GO" id="GO:0009249">
    <property type="term" value="P:protein lipoylation"/>
    <property type="evidence" value="ECO:0007669"/>
    <property type="project" value="InterPro"/>
</dbReference>
<dbReference type="SUPFAM" id="SSF82649">
    <property type="entry name" value="SufE/NifU"/>
    <property type="match status" value="1"/>
</dbReference>
<organism evidence="7 8">
    <name type="scientific">Mycena sanguinolenta</name>
    <dbReference type="NCBI Taxonomy" id="230812"/>
    <lineage>
        <taxon>Eukaryota</taxon>
        <taxon>Fungi</taxon>
        <taxon>Dikarya</taxon>
        <taxon>Basidiomycota</taxon>
        <taxon>Agaricomycotina</taxon>
        <taxon>Agaricomycetes</taxon>
        <taxon>Agaricomycetidae</taxon>
        <taxon>Agaricales</taxon>
        <taxon>Marasmiineae</taxon>
        <taxon>Mycenaceae</taxon>
        <taxon>Mycena</taxon>
    </lineage>
</organism>
<feature type="compositionally biased region" description="Basic and acidic residues" evidence="5">
    <location>
        <begin position="346"/>
        <end position="358"/>
    </location>
</feature>
<sequence length="373" mass="41626">MSSLIFSGCRVTPRKASVLRGLSFVNPQRGIGIQNSIFISQSTDPHFNLSFEDWLFRHSPPERPLLFLYRNAPCVVIGRNQNPWKETNMQALRIRGVPLVRRRSGGGTVYHDLGNTNFSIHLARRAFDRGTTSQLVLRAVMSLGVARARLNDRNDICVGDDKVSGSAYKIVSARAYHHGTMLISTRLDELGDLLRVDKPTMVTSGVASVRSPVCNLQQTSPHIEHTGFVNAVVDEFRREYALDATDDPTQYIDESARVLPYIQNGIAELKTWDWLYGQTPQFTYTIEQAFAWGSVTAELSARHGVIISCALHAPTAPTSVSQALAQLSASAKGERYGSWPAPWQDGDSRQFSDDDNDRPEIREVTRWLTGMFS</sequence>
<dbReference type="Gene3D" id="3.30.390.50">
    <property type="entry name" value="CO dehydrogenase flavoprotein, C-terminal domain"/>
    <property type="match status" value="1"/>
</dbReference>
<feature type="region of interest" description="Disordered" evidence="5">
    <location>
        <begin position="336"/>
        <end position="358"/>
    </location>
</feature>
<comment type="pathway">
    <text evidence="2">Protein modification; protein lipoylation via exogenous pathway; protein N(6)-(lipoyl)lysine from lipoate: step 2/2.</text>
</comment>
<dbReference type="NCBIfam" id="TIGR00545">
    <property type="entry name" value="lipoyltrans"/>
    <property type="match status" value="1"/>
</dbReference>
<dbReference type="InterPro" id="IPR004143">
    <property type="entry name" value="BPL_LPL_catalytic"/>
</dbReference>
<dbReference type="InterPro" id="IPR045864">
    <property type="entry name" value="aa-tRNA-synth_II/BPL/LPL"/>
</dbReference>
<feature type="domain" description="BPL/LPL catalytic" evidence="6">
    <location>
        <begin position="60"/>
        <end position="244"/>
    </location>
</feature>
<dbReference type="AlphaFoldDB" id="A0A8H6X6E5"/>
<proteinExistence type="inferred from homology"/>
<evidence type="ECO:0000256" key="2">
    <source>
        <dbReference type="ARBA" id="ARBA00005085"/>
    </source>
</evidence>
<comment type="similarity">
    <text evidence="3">Belongs to the LplA family.</text>
</comment>
<dbReference type="OrthoDB" id="201621at2759"/>
<dbReference type="Gene3D" id="3.30.930.10">
    <property type="entry name" value="Bira Bifunctional Protein, Domain 2"/>
    <property type="match status" value="1"/>
</dbReference>
<protein>
    <recommendedName>
        <fullName evidence="4">Putative lipoate-protein ligase A</fullName>
    </recommendedName>
</protein>
<accession>A0A8H6X6E5</accession>